<protein>
    <submittedName>
        <fullName evidence="1">Uncharacterized protein</fullName>
    </submittedName>
</protein>
<dbReference type="EMBL" id="BART01000863">
    <property type="protein sequence ID" value="GAG57765.1"/>
    <property type="molecule type" value="Genomic_DNA"/>
</dbReference>
<sequence length="82" mass="9721">MSYNFCFAWKWSFRLSNDPIIKNRADYLSYPWNDTPRLFFEKYEDDFKFLESEMPTGMKAIGVPSNGILNAFNILLAFLTYV</sequence>
<evidence type="ECO:0000313" key="1">
    <source>
        <dbReference type="EMBL" id="GAG57765.1"/>
    </source>
</evidence>
<accession>X0YNN0</accession>
<dbReference type="AlphaFoldDB" id="X0YNN0"/>
<comment type="caution">
    <text evidence="1">The sequence shown here is derived from an EMBL/GenBank/DDBJ whole genome shotgun (WGS) entry which is preliminary data.</text>
</comment>
<proteinExistence type="predicted"/>
<gene>
    <name evidence="1" type="ORF">S01H4_03494</name>
</gene>
<organism evidence="1">
    <name type="scientific">marine sediment metagenome</name>
    <dbReference type="NCBI Taxonomy" id="412755"/>
    <lineage>
        <taxon>unclassified sequences</taxon>
        <taxon>metagenomes</taxon>
        <taxon>ecological metagenomes</taxon>
    </lineage>
</organism>
<reference evidence="1" key="1">
    <citation type="journal article" date="2014" name="Front. Microbiol.">
        <title>High frequency of phylogenetically diverse reductive dehalogenase-homologous genes in deep subseafloor sedimentary metagenomes.</title>
        <authorList>
            <person name="Kawai M."/>
            <person name="Futagami T."/>
            <person name="Toyoda A."/>
            <person name="Takaki Y."/>
            <person name="Nishi S."/>
            <person name="Hori S."/>
            <person name="Arai W."/>
            <person name="Tsubouchi T."/>
            <person name="Morono Y."/>
            <person name="Uchiyama I."/>
            <person name="Ito T."/>
            <person name="Fujiyama A."/>
            <person name="Inagaki F."/>
            <person name="Takami H."/>
        </authorList>
    </citation>
    <scope>NUCLEOTIDE SEQUENCE</scope>
    <source>
        <strain evidence="1">Expedition CK06-06</strain>
    </source>
</reference>
<name>X0YNN0_9ZZZZ</name>